<feature type="transmembrane region" description="Helical" evidence="7">
    <location>
        <begin position="295"/>
        <end position="315"/>
    </location>
</feature>
<dbReference type="InterPro" id="IPR050189">
    <property type="entry name" value="MFS_Efflux_Transporters"/>
</dbReference>
<feature type="transmembrane region" description="Helical" evidence="7">
    <location>
        <begin position="145"/>
        <end position="163"/>
    </location>
</feature>
<dbReference type="InterPro" id="IPR011701">
    <property type="entry name" value="MFS"/>
</dbReference>
<protein>
    <submittedName>
        <fullName evidence="9">Uncharacterized MFS-type transporter</fullName>
    </submittedName>
</protein>
<evidence type="ECO:0000256" key="4">
    <source>
        <dbReference type="ARBA" id="ARBA00022989"/>
    </source>
</evidence>
<feature type="transmembrane region" description="Helical" evidence="7">
    <location>
        <begin position="107"/>
        <end position="124"/>
    </location>
</feature>
<evidence type="ECO:0000256" key="2">
    <source>
        <dbReference type="ARBA" id="ARBA00022475"/>
    </source>
</evidence>
<feature type="transmembrane region" description="Helical" evidence="7">
    <location>
        <begin position="45"/>
        <end position="65"/>
    </location>
</feature>
<dbReference type="InterPro" id="IPR020846">
    <property type="entry name" value="MFS_dom"/>
</dbReference>
<feature type="transmembrane region" description="Helical" evidence="7">
    <location>
        <begin position="224"/>
        <end position="244"/>
    </location>
</feature>
<sequence>MNQKKAPWHFLLLLVLAGESVFILPFVLSRVFRPTVLEVFGLDNLQLGLCFSVYGIVALVSYLFGGPLADKFPPRKMIAVALWMTALGGLVYATFPSYTVLKILYGYWGFTTIFLFWAPMIKATRIWGGPTSQGRAFGFLDGGRGLVGALFGTLGVLIFSLFITSDISEITVTESRAAFRQVILVSSGIVVLVGLLVWFFMKLDRKTEKEVILEKISIPQILEVLRLPSVWLLMIIILCAYVGYKITDVFSLYAQDVMLYNQVQSAQVGTFLLFIRPIVGVLIGLFSTRSKNTPWLVLGFVISFLGALLFALGLISDSAPILFFISILIVATGVYAARSLYFAVMEKGRIPIVLTGTAVGLISLIGYTPDIFAGPAMGYLLENSPGPTGHQHVFWMLALFSFIGGIAAWYYFRLYRHKETALKNFLRPTILEARPNGTGRGGQSHRDTSLPVGRPASRQAGFAPRQFGIDFTSPSPNASEAKMAVLTSPKER</sequence>
<feature type="region of interest" description="Disordered" evidence="6">
    <location>
        <begin position="433"/>
        <end position="492"/>
    </location>
</feature>
<dbReference type="SUPFAM" id="SSF103473">
    <property type="entry name" value="MFS general substrate transporter"/>
    <property type="match status" value="1"/>
</dbReference>
<dbReference type="AlphaFoldDB" id="A0A3B0TSG1"/>
<evidence type="ECO:0000256" key="1">
    <source>
        <dbReference type="ARBA" id="ARBA00004651"/>
    </source>
</evidence>
<feature type="transmembrane region" description="Helical" evidence="7">
    <location>
        <begin position="264"/>
        <end position="286"/>
    </location>
</feature>
<dbReference type="CDD" id="cd06174">
    <property type="entry name" value="MFS"/>
    <property type="match status" value="1"/>
</dbReference>
<evidence type="ECO:0000259" key="8">
    <source>
        <dbReference type="PROSITE" id="PS50850"/>
    </source>
</evidence>
<reference evidence="9" key="1">
    <citation type="submission" date="2018-06" db="EMBL/GenBank/DDBJ databases">
        <authorList>
            <person name="Zhirakovskaya E."/>
        </authorList>
    </citation>
    <scope>NUCLEOTIDE SEQUENCE</scope>
</reference>
<evidence type="ECO:0000256" key="5">
    <source>
        <dbReference type="ARBA" id="ARBA00023136"/>
    </source>
</evidence>
<feature type="transmembrane region" description="Helical" evidence="7">
    <location>
        <begin position="393"/>
        <end position="412"/>
    </location>
</feature>
<dbReference type="InterPro" id="IPR036259">
    <property type="entry name" value="MFS_trans_sf"/>
</dbReference>
<dbReference type="EMBL" id="UOEL01000066">
    <property type="protein sequence ID" value="VAW11564.1"/>
    <property type="molecule type" value="Genomic_DNA"/>
</dbReference>
<accession>A0A3B0TSG1</accession>
<dbReference type="Pfam" id="PF07690">
    <property type="entry name" value="MFS_1"/>
    <property type="match status" value="1"/>
</dbReference>
<organism evidence="9">
    <name type="scientific">hydrothermal vent metagenome</name>
    <dbReference type="NCBI Taxonomy" id="652676"/>
    <lineage>
        <taxon>unclassified sequences</taxon>
        <taxon>metagenomes</taxon>
        <taxon>ecological metagenomes</taxon>
    </lineage>
</organism>
<feature type="domain" description="Major facilitator superfamily (MFS) profile" evidence="8">
    <location>
        <begin position="11"/>
        <end position="416"/>
    </location>
</feature>
<dbReference type="GO" id="GO:0022857">
    <property type="term" value="F:transmembrane transporter activity"/>
    <property type="evidence" value="ECO:0007669"/>
    <property type="project" value="InterPro"/>
</dbReference>
<feature type="transmembrane region" description="Helical" evidence="7">
    <location>
        <begin position="77"/>
        <end position="95"/>
    </location>
</feature>
<keyword evidence="2" id="KW-1003">Cell membrane</keyword>
<gene>
    <name evidence="9" type="ORF">MNBD_BACTEROID03-2599</name>
</gene>
<feature type="transmembrane region" description="Helical" evidence="7">
    <location>
        <begin position="353"/>
        <end position="373"/>
    </location>
</feature>
<name>A0A3B0TSG1_9ZZZZ</name>
<keyword evidence="3 7" id="KW-0812">Transmembrane</keyword>
<dbReference type="GO" id="GO:0005886">
    <property type="term" value="C:plasma membrane"/>
    <property type="evidence" value="ECO:0007669"/>
    <property type="project" value="UniProtKB-SubCell"/>
</dbReference>
<keyword evidence="5 7" id="KW-0472">Membrane</keyword>
<dbReference type="PROSITE" id="PS50850">
    <property type="entry name" value="MFS"/>
    <property type="match status" value="1"/>
</dbReference>
<evidence type="ECO:0000256" key="3">
    <source>
        <dbReference type="ARBA" id="ARBA00022692"/>
    </source>
</evidence>
<feature type="transmembrane region" description="Helical" evidence="7">
    <location>
        <begin position="183"/>
        <end position="203"/>
    </location>
</feature>
<evidence type="ECO:0000256" key="7">
    <source>
        <dbReference type="SAM" id="Phobius"/>
    </source>
</evidence>
<dbReference type="Gene3D" id="1.20.1250.20">
    <property type="entry name" value="MFS general substrate transporter like domains"/>
    <property type="match status" value="2"/>
</dbReference>
<evidence type="ECO:0000313" key="9">
    <source>
        <dbReference type="EMBL" id="VAW11564.1"/>
    </source>
</evidence>
<proteinExistence type="predicted"/>
<comment type="subcellular location">
    <subcellularLocation>
        <location evidence="1">Cell membrane</location>
        <topology evidence="1">Multi-pass membrane protein</topology>
    </subcellularLocation>
</comment>
<feature type="transmembrane region" description="Helical" evidence="7">
    <location>
        <begin position="321"/>
        <end position="341"/>
    </location>
</feature>
<evidence type="ECO:0000256" key="6">
    <source>
        <dbReference type="SAM" id="MobiDB-lite"/>
    </source>
</evidence>
<dbReference type="PANTHER" id="PTHR43124">
    <property type="entry name" value="PURINE EFFLUX PUMP PBUE"/>
    <property type="match status" value="1"/>
</dbReference>
<dbReference type="PANTHER" id="PTHR43124:SF3">
    <property type="entry name" value="CHLORAMPHENICOL EFFLUX PUMP RV0191"/>
    <property type="match status" value="1"/>
</dbReference>
<keyword evidence="4 7" id="KW-1133">Transmembrane helix</keyword>